<organism evidence="2 3">
    <name type="scientific">Mucilaginibacter ginsenosidivorans</name>
    <dbReference type="NCBI Taxonomy" id="398053"/>
    <lineage>
        <taxon>Bacteria</taxon>
        <taxon>Pseudomonadati</taxon>
        <taxon>Bacteroidota</taxon>
        <taxon>Sphingobacteriia</taxon>
        <taxon>Sphingobacteriales</taxon>
        <taxon>Sphingobacteriaceae</taxon>
        <taxon>Mucilaginibacter</taxon>
    </lineage>
</organism>
<gene>
    <name evidence="2" type="ORF">FRZ54_08540</name>
</gene>
<evidence type="ECO:0000256" key="1">
    <source>
        <dbReference type="SAM" id="SignalP"/>
    </source>
</evidence>
<evidence type="ECO:0000313" key="3">
    <source>
        <dbReference type="Proteomes" id="UP000321479"/>
    </source>
</evidence>
<feature type="signal peptide" evidence="1">
    <location>
        <begin position="1"/>
        <end position="21"/>
    </location>
</feature>
<dbReference type="Proteomes" id="UP000321479">
    <property type="component" value="Chromosome"/>
</dbReference>
<dbReference type="RefSeq" id="WP_147031210.1">
    <property type="nucleotide sequence ID" value="NZ_CP042436.1"/>
</dbReference>
<dbReference type="EMBL" id="CP042436">
    <property type="protein sequence ID" value="QEC62633.1"/>
    <property type="molecule type" value="Genomic_DNA"/>
</dbReference>
<evidence type="ECO:0000313" key="2">
    <source>
        <dbReference type="EMBL" id="QEC62633.1"/>
    </source>
</evidence>
<dbReference type="KEGG" id="mgin:FRZ54_08540"/>
<dbReference type="AlphaFoldDB" id="A0A5B8UUL3"/>
<feature type="chain" id="PRO_5022950231" evidence="1">
    <location>
        <begin position="22"/>
        <end position="218"/>
    </location>
</feature>
<keyword evidence="1" id="KW-0732">Signal</keyword>
<dbReference type="InterPro" id="IPR014710">
    <property type="entry name" value="RmlC-like_jellyroll"/>
</dbReference>
<reference evidence="2 3" key="1">
    <citation type="journal article" date="2017" name="Curr. Microbiol.">
        <title>Mucilaginibacter ginsenosidivorans sp. nov., Isolated from Soil of Ginseng Field.</title>
        <authorList>
            <person name="Kim M.M."/>
            <person name="Siddiqi M.Z."/>
            <person name="Im W.T."/>
        </authorList>
    </citation>
    <scope>NUCLEOTIDE SEQUENCE [LARGE SCALE GENOMIC DNA]</scope>
    <source>
        <strain evidence="2 3">Gsoil 3017</strain>
    </source>
</reference>
<keyword evidence="3" id="KW-1185">Reference proteome</keyword>
<name>A0A5B8UUL3_9SPHI</name>
<protein>
    <submittedName>
        <fullName evidence="2">Uncharacterized protein</fullName>
    </submittedName>
</protein>
<proteinExistence type="predicted"/>
<dbReference type="OrthoDB" id="676420at2"/>
<accession>A0A5B8UUL3</accession>
<dbReference type="Gene3D" id="2.60.120.10">
    <property type="entry name" value="Jelly Rolls"/>
    <property type="match status" value="1"/>
</dbReference>
<sequence length="218" mass="24646">MMRYSLFCLSVLLIVSANLVAQVQVRYEPRHHNVLENKYFRVLDVNIPPHDTTLQHIHSTPSVILFFTNTVSATQNRGGSWESGKSVAGNVFYRNFARDTVIHRVSNWDTTNYHVTDIELLSGYEPNSDRTPLPFTVLFNEEKAIAYRVTAVDKQIIDNRGPMIAGLVVGNDIILHNTKNNKTIIIKAGKETYIPPGISFYLSPTSKKAIDLVLFEVK</sequence>